<reference evidence="1" key="1">
    <citation type="submission" date="2023-10" db="EMBL/GenBank/DDBJ databases">
        <title>Genome assembly of Pristionchus species.</title>
        <authorList>
            <person name="Yoshida K."/>
            <person name="Sommer R.J."/>
        </authorList>
    </citation>
    <scope>NUCLEOTIDE SEQUENCE</scope>
    <source>
        <strain evidence="1">RS5133</strain>
    </source>
</reference>
<dbReference type="EMBL" id="BTSY01000004">
    <property type="protein sequence ID" value="GMT24554.1"/>
    <property type="molecule type" value="Genomic_DNA"/>
</dbReference>
<dbReference type="Proteomes" id="UP001432322">
    <property type="component" value="Unassembled WGS sequence"/>
</dbReference>
<comment type="caution">
    <text evidence="1">The sequence shown here is derived from an EMBL/GenBank/DDBJ whole genome shotgun (WGS) entry which is preliminary data.</text>
</comment>
<proteinExistence type="predicted"/>
<dbReference type="AlphaFoldDB" id="A0AAV5W1G3"/>
<evidence type="ECO:0000313" key="1">
    <source>
        <dbReference type="EMBL" id="GMT24554.1"/>
    </source>
</evidence>
<sequence>IAHGVQLSQEFTFQMSGEVGIAFLTTLLRQKQTPKCFENGPQCATTALYYFECCEDDCCVKAQPLVLL</sequence>
<protein>
    <recommendedName>
        <fullName evidence="3">SREBP regulating gene protein</fullName>
    </recommendedName>
</protein>
<name>A0AAV5W1G3_9BILA</name>
<keyword evidence="2" id="KW-1185">Reference proteome</keyword>
<accession>A0AAV5W1G3</accession>
<feature type="non-terminal residue" evidence="1">
    <location>
        <position position="1"/>
    </location>
</feature>
<evidence type="ECO:0008006" key="3">
    <source>
        <dbReference type="Google" id="ProtNLM"/>
    </source>
</evidence>
<evidence type="ECO:0000313" key="2">
    <source>
        <dbReference type="Proteomes" id="UP001432322"/>
    </source>
</evidence>
<organism evidence="1 2">
    <name type="scientific">Pristionchus fissidentatus</name>
    <dbReference type="NCBI Taxonomy" id="1538716"/>
    <lineage>
        <taxon>Eukaryota</taxon>
        <taxon>Metazoa</taxon>
        <taxon>Ecdysozoa</taxon>
        <taxon>Nematoda</taxon>
        <taxon>Chromadorea</taxon>
        <taxon>Rhabditida</taxon>
        <taxon>Rhabditina</taxon>
        <taxon>Diplogasteromorpha</taxon>
        <taxon>Diplogasteroidea</taxon>
        <taxon>Neodiplogasteridae</taxon>
        <taxon>Pristionchus</taxon>
    </lineage>
</organism>
<gene>
    <name evidence="1" type="ORF">PFISCL1PPCAC_15851</name>
</gene>